<keyword evidence="4 8" id="KW-1133">Transmembrane helix</keyword>
<keyword evidence="2" id="KW-0813">Transport</keyword>
<dbReference type="EMBL" id="AE016819">
    <property type="protein sequence ID" value="AAS54110.2"/>
    <property type="molecule type" value="Genomic_DNA"/>
</dbReference>
<feature type="transmembrane region" description="Helical" evidence="8">
    <location>
        <begin position="559"/>
        <end position="577"/>
    </location>
</feature>
<comment type="subcellular location">
    <subcellularLocation>
        <location evidence="1">Membrane</location>
        <topology evidence="1">Multi-pass membrane protein</topology>
    </subcellularLocation>
</comment>
<dbReference type="InterPro" id="IPR001807">
    <property type="entry name" value="ClC"/>
</dbReference>
<feature type="transmembrane region" description="Helical" evidence="8">
    <location>
        <begin position="156"/>
        <end position="176"/>
    </location>
</feature>
<feature type="transmembrane region" description="Helical" evidence="8">
    <location>
        <begin position="274"/>
        <end position="299"/>
    </location>
</feature>
<dbReference type="FunFam" id="1.10.3080.10:FF:000030">
    <property type="entry name" value="Chloride channel protein"/>
    <property type="match status" value="1"/>
</dbReference>
<dbReference type="GO" id="GO:0005769">
    <property type="term" value="C:early endosome"/>
    <property type="evidence" value="ECO:0000318"/>
    <property type="project" value="GO_Central"/>
</dbReference>
<reference evidence="10" key="2">
    <citation type="journal article" date="2013" name="G3 (Bethesda)">
        <title>Genomes of Ashbya fungi isolated from insects reveal four mating-type loci, numerous translocations, lack of transposons, and distinct gene duplications.</title>
        <authorList>
            <person name="Dietrich F.S."/>
            <person name="Voegeli S."/>
            <person name="Kuo S."/>
            <person name="Philippsen P."/>
        </authorList>
    </citation>
    <scope>GENOME REANNOTATION</scope>
    <source>
        <strain evidence="10">ATCC 10895 / CBS 109.51 / FGSC 9923 / NRRL Y-1056</strain>
    </source>
</reference>
<feature type="transmembrane region" description="Helical" evidence="8">
    <location>
        <begin position="85"/>
        <end position="102"/>
    </location>
</feature>
<evidence type="ECO:0000256" key="4">
    <source>
        <dbReference type="ARBA" id="ARBA00022989"/>
    </source>
</evidence>
<evidence type="ECO:0000313" key="9">
    <source>
        <dbReference type="EMBL" id="AAS54110.2"/>
    </source>
</evidence>
<proteinExistence type="predicted"/>
<dbReference type="SUPFAM" id="SSF54631">
    <property type="entry name" value="CBS-domain pair"/>
    <property type="match status" value="1"/>
</dbReference>
<feature type="transmembrane region" description="Helical" evidence="8">
    <location>
        <begin position="476"/>
        <end position="499"/>
    </location>
</feature>
<dbReference type="PRINTS" id="PR00762">
    <property type="entry name" value="CLCHANNEL"/>
</dbReference>
<sequence>MTLAKQGRMKNFGHGVGYQSFEQTVHCRLHTPLEVMKPTKNFYNDFTSVDWVQDYLRNIRYKQRLRSLPGLKGYVLRVSDGVKDWLLIVTVALVSSAIAYAIDVSEQLLVDLKRGYCEGNVVYNEQQCCVAFGCENWRLWSEVFSCNETTRLRGDFVIYIVLSLLLALLAVLITLTTRNETPEGSRTSETAPRAIYCAYGSGVPEVKTILSGFTIRRFLGSYTLLSKSTALVFAIASGLSLGKEGPYVHLATCVGNICSRMFKKFKNDGIERRVILSASAAVGVTLAFGSPLGGVLFSFEEVSYYLPGNQLFKTFFAAITSHLFLIILNPYGTGKAVLFEVSYQSNWRYLEIVLYVLIGAAGGVYGALFNKFVNFWADWFRKKHHMKAYPINEVLLVSLVTALLTFFNPYTNIAVPELLANIAAPCYSKDDFTGDHGLCPKDISIFPKELYPLVYALGVKIVLTSLTFGIKVPAGIYVPSMVIGALFGRIFAMYFQYYAYHYQQYFIFNRICPSLTEDGICVDLGIYAMISAGAFMAGVTRMNITLVTIMFELTSSYNHVVPISIAVAVSLFVANIIEPKALYEMLILKNDFPYLNKCRSHDFSEGEFGLPELITRLDTTGTSHLARIDVSKDNYVSAELLRNTANFVRSGDLIDGSIPVIRHGKLISMLPIPELDLALDELEVFISSAHIRDIHIKVADIEDRTFRFADDDGLNVTPDILAPQYDEQRSETELPLLISADVIIGTLNALCDLRPIIDTTPIMLDIRSPLSLVEYVFMRLGNRTIAIIDNGVLVGILHKKHFIDKCRNRRLL</sequence>
<organism evidence="9 10">
    <name type="scientific">Eremothecium gossypii (strain ATCC 10895 / CBS 109.51 / FGSC 9923 / NRRL Y-1056)</name>
    <name type="common">Yeast</name>
    <name type="synonym">Ashbya gossypii</name>
    <dbReference type="NCBI Taxonomy" id="284811"/>
    <lineage>
        <taxon>Eukaryota</taxon>
        <taxon>Fungi</taxon>
        <taxon>Dikarya</taxon>
        <taxon>Ascomycota</taxon>
        <taxon>Saccharomycotina</taxon>
        <taxon>Saccharomycetes</taxon>
        <taxon>Saccharomycetales</taxon>
        <taxon>Saccharomycetaceae</taxon>
        <taxon>Eremothecium</taxon>
    </lineage>
</organism>
<dbReference type="Gene3D" id="1.10.3080.10">
    <property type="entry name" value="Clc chloride channel"/>
    <property type="match status" value="1"/>
</dbReference>
<dbReference type="Proteomes" id="UP000000591">
    <property type="component" value="Chromosome VI"/>
</dbReference>
<dbReference type="OMA" id="TDWVHDT"/>
<dbReference type="GeneID" id="4622577"/>
<dbReference type="AlphaFoldDB" id="Q751T7"/>
<dbReference type="RefSeq" id="NP_986286.2">
    <property type="nucleotide sequence ID" value="NM_212422.2"/>
</dbReference>
<dbReference type="eggNOG" id="KOG0475">
    <property type="taxonomic scope" value="Eukaryota"/>
</dbReference>
<accession>Q751T7</accession>
<evidence type="ECO:0000256" key="5">
    <source>
        <dbReference type="ARBA" id="ARBA00023065"/>
    </source>
</evidence>
<dbReference type="PANTHER" id="PTHR45711:SF3">
    <property type="entry name" value="CLC CHANNEL"/>
    <property type="match status" value="1"/>
</dbReference>
<feature type="transmembrane region" description="Helical" evidence="8">
    <location>
        <begin position="219"/>
        <end position="239"/>
    </location>
</feature>
<gene>
    <name evidence="9" type="ORF">AGOS_AFR738C</name>
</gene>
<evidence type="ECO:0000313" key="10">
    <source>
        <dbReference type="Proteomes" id="UP000000591"/>
    </source>
</evidence>
<dbReference type="HOGENOM" id="CLU_003181_2_0_1"/>
<dbReference type="InterPro" id="IPR014743">
    <property type="entry name" value="Cl-channel_core"/>
</dbReference>
<evidence type="ECO:0000256" key="1">
    <source>
        <dbReference type="ARBA" id="ARBA00004141"/>
    </source>
</evidence>
<feature type="transmembrane region" description="Helical" evidence="8">
    <location>
        <begin position="520"/>
        <end position="539"/>
    </location>
</feature>
<feature type="transmembrane region" description="Helical" evidence="8">
    <location>
        <begin position="349"/>
        <end position="368"/>
    </location>
</feature>
<dbReference type="InParanoid" id="Q751T7"/>
<dbReference type="CDD" id="cd03684">
    <property type="entry name" value="ClC_3_like"/>
    <property type="match status" value="1"/>
</dbReference>
<dbReference type="Pfam" id="PF00654">
    <property type="entry name" value="Voltage_CLC"/>
    <property type="match status" value="1"/>
</dbReference>
<dbReference type="PANTHER" id="PTHR45711">
    <property type="entry name" value="CHLORIDE CHANNEL PROTEIN"/>
    <property type="match status" value="1"/>
</dbReference>
<keyword evidence="5" id="KW-0406">Ion transport</keyword>
<protein>
    <submittedName>
        <fullName evidence="9">AFR738Cp</fullName>
    </submittedName>
</protein>
<dbReference type="KEGG" id="ago:AGOS_AFR738C"/>
<evidence type="ECO:0000256" key="2">
    <source>
        <dbReference type="ARBA" id="ARBA00022448"/>
    </source>
</evidence>
<reference evidence="9 10" key="1">
    <citation type="journal article" date="2004" name="Science">
        <title>The Ashbya gossypii genome as a tool for mapping the ancient Saccharomyces cerevisiae genome.</title>
        <authorList>
            <person name="Dietrich F.S."/>
            <person name="Voegeli S."/>
            <person name="Brachat S."/>
            <person name="Lerch A."/>
            <person name="Gates K."/>
            <person name="Steiner S."/>
            <person name="Mohr C."/>
            <person name="Pohlmann R."/>
            <person name="Luedi P."/>
            <person name="Choi S."/>
            <person name="Wing R.A."/>
            <person name="Flavier A."/>
            <person name="Gaffney T.D."/>
            <person name="Philippsen P."/>
        </authorList>
    </citation>
    <scope>NUCLEOTIDE SEQUENCE [LARGE SCALE GENOMIC DNA]</scope>
    <source>
        <strain evidence="10">ATCC 10895 / CBS 109.51 / FGSC 9923 / NRRL Y-1056</strain>
    </source>
</reference>
<dbReference type="InterPro" id="IPR046342">
    <property type="entry name" value="CBS_dom_sf"/>
</dbReference>
<dbReference type="GO" id="GO:0005794">
    <property type="term" value="C:Golgi apparatus"/>
    <property type="evidence" value="ECO:0000318"/>
    <property type="project" value="GO_Central"/>
</dbReference>
<name>Q751T7_EREGS</name>
<feature type="transmembrane region" description="Helical" evidence="8">
    <location>
        <begin position="450"/>
        <end position="470"/>
    </location>
</feature>
<dbReference type="OrthoDB" id="44789at2759"/>
<keyword evidence="10" id="KW-1185">Reference proteome</keyword>
<evidence type="ECO:0000256" key="3">
    <source>
        <dbReference type="ARBA" id="ARBA00022692"/>
    </source>
</evidence>
<keyword evidence="7" id="KW-0868">Chloride</keyword>
<evidence type="ECO:0000256" key="8">
    <source>
        <dbReference type="SAM" id="Phobius"/>
    </source>
</evidence>
<evidence type="ECO:0000256" key="7">
    <source>
        <dbReference type="ARBA" id="ARBA00023214"/>
    </source>
</evidence>
<dbReference type="GO" id="GO:0005247">
    <property type="term" value="F:voltage-gated chloride channel activity"/>
    <property type="evidence" value="ECO:0000318"/>
    <property type="project" value="GO_Central"/>
</dbReference>
<dbReference type="GO" id="GO:0005886">
    <property type="term" value="C:plasma membrane"/>
    <property type="evidence" value="ECO:0000318"/>
    <property type="project" value="GO_Central"/>
</dbReference>
<dbReference type="SUPFAM" id="SSF81340">
    <property type="entry name" value="Clc chloride channel"/>
    <property type="match status" value="1"/>
</dbReference>
<keyword evidence="6 8" id="KW-0472">Membrane</keyword>
<keyword evidence="3 8" id="KW-0812">Transmembrane</keyword>
<evidence type="ECO:0000256" key="6">
    <source>
        <dbReference type="ARBA" id="ARBA00023136"/>
    </source>
</evidence>
<feature type="transmembrane region" description="Helical" evidence="8">
    <location>
        <begin position="311"/>
        <end position="328"/>
    </location>
</feature>
<feature type="transmembrane region" description="Helical" evidence="8">
    <location>
        <begin position="388"/>
        <end position="407"/>
    </location>
</feature>